<comment type="caution">
    <text evidence="1">The sequence shown here is derived from an EMBL/GenBank/DDBJ whole genome shotgun (WGS) entry which is preliminary data.</text>
</comment>
<keyword evidence="2" id="KW-1185">Reference proteome</keyword>
<evidence type="ECO:0000313" key="1">
    <source>
        <dbReference type="EMBL" id="CAG8774504.1"/>
    </source>
</evidence>
<dbReference type="AlphaFoldDB" id="A0A9N9NV01"/>
<name>A0A9N9NV01_9GLOM</name>
<proteinExistence type="predicted"/>
<dbReference type="Proteomes" id="UP000789759">
    <property type="component" value="Unassembled WGS sequence"/>
</dbReference>
<accession>A0A9N9NV01</accession>
<gene>
    <name evidence="1" type="ORF">CPELLU_LOCUS16045</name>
</gene>
<reference evidence="1" key="1">
    <citation type="submission" date="2021-06" db="EMBL/GenBank/DDBJ databases">
        <authorList>
            <person name="Kallberg Y."/>
            <person name="Tangrot J."/>
            <person name="Rosling A."/>
        </authorList>
    </citation>
    <scope>NUCLEOTIDE SEQUENCE</scope>
    <source>
        <strain evidence="1">FL966</strain>
    </source>
</reference>
<feature type="non-terminal residue" evidence="1">
    <location>
        <position position="223"/>
    </location>
</feature>
<dbReference type="OrthoDB" id="10471968at2759"/>
<sequence>DFNEDDINLTIYFEEITHCNENINNTYNNLEPVSLKKSDSFDNFDDAEFYVCQFAEYKEFKVRLRYVKMIDATKNKQIKKSLSYTSSHFIAEKVELLIDNESLQSKNIDDEPDIVYLSAKKVWGLACTAVNKYMLHCDYEFVNLIEVYLEKIQAKKDELVKEQEVFTKGRPKSSGYNKNVVTTIQEQSNKKCEQYICRFCKQLNYNIATCSHKRKESIWELLL</sequence>
<evidence type="ECO:0000313" key="2">
    <source>
        <dbReference type="Proteomes" id="UP000789759"/>
    </source>
</evidence>
<protein>
    <submittedName>
        <fullName evidence="1">4132_t:CDS:1</fullName>
    </submittedName>
</protein>
<dbReference type="EMBL" id="CAJVQA010022579">
    <property type="protein sequence ID" value="CAG8774504.1"/>
    <property type="molecule type" value="Genomic_DNA"/>
</dbReference>
<organism evidence="1 2">
    <name type="scientific">Cetraspora pellucida</name>
    <dbReference type="NCBI Taxonomy" id="1433469"/>
    <lineage>
        <taxon>Eukaryota</taxon>
        <taxon>Fungi</taxon>
        <taxon>Fungi incertae sedis</taxon>
        <taxon>Mucoromycota</taxon>
        <taxon>Glomeromycotina</taxon>
        <taxon>Glomeromycetes</taxon>
        <taxon>Diversisporales</taxon>
        <taxon>Gigasporaceae</taxon>
        <taxon>Cetraspora</taxon>
    </lineage>
</organism>